<proteinExistence type="inferred from homology"/>
<evidence type="ECO:0000313" key="9">
    <source>
        <dbReference type="Proteomes" id="UP001195769"/>
    </source>
</evidence>
<feature type="compositionally biased region" description="Low complexity" evidence="6">
    <location>
        <begin position="733"/>
        <end position="750"/>
    </location>
</feature>
<feature type="domain" description="Clathrin/coatomer adaptor adaptin-like N-terminal" evidence="7">
    <location>
        <begin position="50"/>
        <end position="453"/>
    </location>
</feature>
<keyword evidence="9" id="KW-1185">Reference proteome</keyword>
<dbReference type="Gene3D" id="1.25.10.10">
    <property type="entry name" value="Leucine-rich Repeat Variant"/>
    <property type="match status" value="1"/>
</dbReference>
<dbReference type="Pfam" id="PF01602">
    <property type="entry name" value="Adaptin_N"/>
    <property type="match status" value="2"/>
</dbReference>
<feature type="compositionally biased region" description="Acidic residues" evidence="6">
    <location>
        <begin position="788"/>
        <end position="798"/>
    </location>
</feature>
<feature type="domain" description="Clathrin/coatomer adaptor adaptin-like N-terminal" evidence="7">
    <location>
        <begin position="511"/>
        <end position="626"/>
    </location>
</feature>
<dbReference type="InterPro" id="IPR016024">
    <property type="entry name" value="ARM-type_fold"/>
</dbReference>
<keyword evidence="4" id="KW-0653">Protein transport</keyword>
<feature type="compositionally biased region" description="Basic and acidic residues" evidence="6">
    <location>
        <begin position="821"/>
        <end position="834"/>
    </location>
</feature>
<dbReference type="Proteomes" id="UP001195769">
    <property type="component" value="Unassembled WGS sequence"/>
</dbReference>
<comment type="subcellular location">
    <subcellularLocation>
        <location evidence="1">Endomembrane system</location>
    </subcellularLocation>
</comment>
<dbReference type="GeneID" id="64659338"/>
<evidence type="ECO:0000313" key="8">
    <source>
        <dbReference type="EMBL" id="KAG1899318.1"/>
    </source>
</evidence>
<dbReference type="InterPro" id="IPR011989">
    <property type="entry name" value="ARM-like"/>
</dbReference>
<keyword evidence="5" id="KW-0472">Membrane</keyword>
<evidence type="ECO:0000256" key="1">
    <source>
        <dbReference type="ARBA" id="ARBA00004308"/>
    </source>
</evidence>
<protein>
    <submittedName>
        <fullName evidence="8">Adaptin N terminal region-domain-containing protein</fullName>
    </submittedName>
</protein>
<evidence type="ECO:0000256" key="2">
    <source>
        <dbReference type="ARBA" id="ARBA00006613"/>
    </source>
</evidence>
<evidence type="ECO:0000256" key="6">
    <source>
        <dbReference type="SAM" id="MobiDB-lite"/>
    </source>
</evidence>
<dbReference type="GO" id="GO:0016192">
    <property type="term" value="P:vesicle-mediated transport"/>
    <property type="evidence" value="ECO:0007669"/>
    <property type="project" value="InterPro"/>
</dbReference>
<sequence>MDGINLNALSENATRLGMRIQETIAEHTRDLSLTRGGSSLFDMADDKAKNITKQLESSSDREKLDAMKRLIALISKNRPVSSYFPAVVKNVASPNLELRKLVYIYLLRCAPSEPDLALLSINTFQRDLADPSPLIRAMALRVLSGIRVPTVATIVLMAVRKSAADPSPYVRKAAALAVIKVHKVDQAHHPTLLDIMTTLLRDRSPLSLGTAVLALDTIAPSRLDLLHVHFRRLCRALPDIDAWGQVDVLRVLVRYVRTMLPKPVPASERQGEEVDKDLKLLLACAEPLFMNKNPAVVLAVARAFYYLAPSSMLSKISAPLLRLLSVSREVERVALAYLLVVARSHPVLFITSHNRFLVRVDDAEQVKRRKISVLLALCTADNHQTLLREFMDYAQDTDDSVVGDAIHAIGRIASLVPSSTPQCLTALMGMINSKQDTIVSNAVLVLKSLVQNQLLTPSSTSTTTLPTPFSSQQALLASSIPSLTPSISTSLSAAPLSFTSTESTSVAQAPLSIIAQLAQRIDDIRHPHARACVLWLVGQYGSVTGTKTAVEGVADWAPDVLRKAARSFNTEASLVKLQTLTLAAKLILLAPTHRTLVLLAQYVFTLARYDEDWDVRDRARMLRTLLVGAVTGIMSSNDEDGVGENWNKEEQAGRPGVVLRREQVTRVLFEGKTGTIEEELVADARPLGTLSLVMESESLHLHDDDDDETVIDLPEWLEQGIDPALRDSDDDAPQVASSVQAISSQATSSQRVPTPAGSTPVVLTPIGGSTPKDTKDWRDLNKFYASESESEDESEEEERNGIGEHSSEDEETSEDEEDEGVAEHDPSSSHERAS</sequence>
<name>A0AAD4E405_9AGAM</name>
<comment type="similarity">
    <text evidence="2">Belongs to the adaptor complexes large subunit family.</text>
</comment>
<reference evidence="8" key="1">
    <citation type="journal article" date="2020" name="New Phytol.">
        <title>Comparative genomics reveals dynamic genome evolution in host specialist ectomycorrhizal fungi.</title>
        <authorList>
            <person name="Lofgren L.A."/>
            <person name="Nguyen N.H."/>
            <person name="Vilgalys R."/>
            <person name="Ruytinx J."/>
            <person name="Liao H.L."/>
            <person name="Branco S."/>
            <person name="Kuo A."/>
            <person name="LaButti K."/>
            <person name="Lipzen A."/>
            <person name="Andreopoulos W."/>
            <person name="Pangilinan J."/>
            <person name="Riley R."/>
            <person name="Hundley H."/>
            <person name="Na H."/>
            <person name="Barry K."/>
            <person name="Grigoriev I.V."/>
            <person name="Stajich J.E."/>
            <person name="Kennedy P.G."/>
        </authorList>
    </citation>
    <scope>NUCLEOTIDE SEQUENCE</scope>
    <source>
        <strain evidence="8">FC203</strain>
    </source>
</reference>
<evidence type="ECO:0000256" key="3">
    <source>
        <dbReference type="ARBA" id="ARBA00022448"/>
    </source>
</evidence>
<dbReference type="GO" id="GO:0030123">
    <property type="term" value="C:AP-3 adaptor complex"/>
    <property type="evidence" value="ECO:0007669"/>
    <property type="project" value="InterPro"/>
</dbReference>
<keyword evidence="3" id="KW-0813">Transport</keyword>
<dbReference type="PIRSF" id="PIRSF037096">
    <property type="entry name" value="AP3_complex_beta"/>
    <property type="match status" value="1"/>
</dbReference>
<dbReference type="RefSeq" id="XP_041224894.1">
    <property type="nucleotide sequence ID" value="XM_041365040.1"/>
</dbReference>
<dbReference type="SUPFAM" id="SSF48371">
    <property type="entry name" value="ARM repeat"/>
    <property type="match status" value="1"/>
</dbReference>
<feature type="compositionally biased region" description="Basic and acidic residues" evidence="6">
    <location>
        <begin position="772"/>
        <end position="781"/>
    </location>
</feature>
<accession>A0AAD4E405</accession>
<feature type="compositionally biased region" description="Acidic residues" evidence="6">
    <location>
        <begin position="807"/>
        <end position="820"/>
    </location>
</feature>
<dbReference type="EMBL" id="JABBWK010000033">
    <property type="protein sequence ID" value="KAG1899318.1"/>
    <property type="molecule type" value="Genomic_DNA"/>
</dbReference>
<dbReference type="PANTHER" id="PTHR11134">
    <property type="entry name" value="ADAPTOR COMPLEX SUBUNIT BETA FAMILY MEMBER"/>
    <property type="match status" value="1"/>
</dbReference>
<organism evidence="8 9">
    <name type="scientific">Suillus fuscotomentosus</name>
    <dbReference type="NCBI Taxonomy" id="1912939"/>
    <lineage>
        <taxon>Eukaryota</taxon>
        <taxon>Fungi</taxon>
        <taxon>Dikarya</taxon>
        <taxon>Basidiomycota</taxon>
        <taxon>Agaricomycotina</taxon>
        <taxon>Agaricomycetes</taxon>
        <taxon>Agaricomycetidae</taxon>
        <taxon>Boletales</taxon>
        <taxon>Suillineae</taxon>
        <taxon>Suillaceae</taxon>
        <taxon>Suillus</taxon>
    </lineage>
</organism>
<evidence type="ECO:0000256" key="4">
    <source>
        <dbReference type="ARBA" id="ARBA00022927"/>
    </source>
</evidence>
<feature type="region of interest" description="Disordered" evidence="6">
    <location>
        <begin position="723"/>
        <end position="834"/>
    </location>
</feature>
<dbReference type="InterPro" id="IPR002553">
    <property type="entry name" value="Clathrin/coatomer_adapt-like_N"/>
</dbReference>
<dbReference type="GO" id="GO:0012505">
    <property type="term" value="C:endomembrane system"/>
    <property type="evidence" value="ECO:0007669"/>
    <property type="project" value="UniProtKB-SubCell"/>
</dbReference>
<evidence type="ECO:0000256" key="5">
    <source>
        <dbReference type="ARBA" id="ARBA00023136"/>
    </source>
</evidence>
<dbReference type="AlphaFoldDB" id="A0AAD4E405"/>
<dbReference type="InterPro" id="IPR026740">
    <property type="entry name" value="AP3_beta"/>
</dbReference>
<comment type="caution">
    <text evidence="8">The sequence shown here is derived from an EMBL/GenBank/DDBJ whole genome shotgun (WGS) entry which is preliminary data.</text>
</comment>
<evidence type="ECO:0000259" key="7">
    <source>
        <dbReference type="Pfam" id="PF01602"/>
    </source>
</evidence>
<dbReference type="GO" id="GO:0006886">
    <property type="term" value="P:intracellular protein transport"/>
    <property type="evidence" value="ECO:0007669"/>
    <property type="project" value="InterPro"/>
</dbReference>
<dbReference type="InterPro" id="IPR026739">
    <property type="entry name" value="AP_beta"/>
</dbReference>
<gene>
    <name evidence="8" type="ORF">F5891DRAFT_1146978</name>
</gene>